<feature type="compositionally biased region" description="Polar residues" evidence="2">
    <location>
        <begin position="1134"/>
        <end position="1151"/>
    </location>
</feature>
<feature type="compositionally biased region" description="Polar residues" evidence="2">
    <location>
        <begin position="822"/>
        <end position="831"/>
    </location>
</feature>
<feature type="compositionally biased region" description="Low complexity" evidence="2">
    <location>
        <begin position="871"/>
        <end position="881"/>
    </location>
</feature>
<dbReference type="InterPro" id="IPR036322">
    <property type="entry name" value="WD40_repeat_dom_sf"/>
</dbReference>
<feature type="region of interest" description="Disordered" evidence="2">
    <location>
        <begin position="1206"/>
        <end position="1239"/>
    </location>
</feature>
<feature type="compositionally biased region" description="Acidic residues" evidence="2">
    <location>
        <begin position="793"/>
        <end position="806"/>
    </location>
</feature>
<comment type="caution">
    <text evidence="3">The sequence shown here is derived from an EMBL/GenBank/DDBJ whole genome shotgun (WGS) entry which is preliminary data.</text>
</comment>
<dbReference type="PANTHER" id="PTHR45589:SF1">
    <property type="entry name" value="WD REPEAT DOMAIN 62, ISOFORM G"/>
    <property type="match status" value="1"/>
</dbReference>
<proteinExistence type="predicted"/>
<feature type="compositionally biased region" description="Polar residues" evidence="2">
    <location>
        <begin position="1166"/>
        <end position="1193"/>
    </location>
</feature>
<organism evidence="3 4">
    <name type="scientific">Dimorphilus gyrociliatus</name>
    <dbReference type="NCBI Taxonomy" id="2664684"/>
    <lineage>
        <taxon>Eukaryota</taxon>
        <taxon>Metazoa</taxon>
        <taxon>Spiralia</taxon>
        <taxon>Lophotrochozoa</taxon>
        <taxon>Annelida</taxon>
        <taxon>Polychaeta</taxon>
        <taxon>Polychaeta incertae sedis</taxon>
        <taxon>Dinophilidae</taxon>
        <taxon>Dimorphilus</taxon>
    </lineage>
</organism>
<feature type="region of interest" description="Disordered" evidence="2">
    <location>
        <begin position="982"/>
        <end position="1193"/>
    </location>
</feature>
<dbReference type="SUPFAM" id="SSF50998">
    <property type="entry name" value="Quinoprotein alcohol dehydrogenase-like"/>
    <property type="match status" value="1"/>
</dbReference>
<dbReference type="PROSITE" id="PS50082">
    <property type="entry name" value="WD_REPEATS_2"/>
    <property type="match status" value="1"/>
</dbReference>
<sequence length="1323" mass="144369">MENLIPNIRKLGKQPILRRKSKHVPLADRACLERVLGLTVTNGACLAAACDDGQLAYTAGCVLVLYDSKTDAQRHVINHARKILTCVAFSPDGRNLATGESGHDPHARVWSKADLQCVASLGPLHKFSINCVVWAGNDMLVSVGSQNDQLVTVWQWQTGKEIASNKVASRVVDAAVHDNTLVTVGSRHVKFWYLGDGTRAEKKVLYGRNALLGDVKDNHFVGVRWNGPSTVFVLTKSAKFCQIDAIKRIIVKWVDVRASSGLCLDINDQCAYVGCNDGIVRVFSCDLNFICTLPSPHPLDVDVASKIPIQTSDKYPDAIAVRQHIVRENGEKRRLVSVVYKDRSLYVWDMSDMRRGVGKKRSHLFHSAAVNGIDVYNSSFYTVSGDGTLRVWTLDSMCASQNIYSKHLLKIVRVLPESEGAAKTIAFAEDGLQVAVGDKVGNIHIYDTKSWEKVTSLEAHDSEVLALSFVNHKGLRLLASGSRDRMLHVFHRDQNYGLVATQIDHSAAVQGVLWAKCGDELKLISCSADRSLLFRTLNVDKQTGTIDFTLDKYEAGKATFYNLQLDSNKNHLLAACNDRTIRVYSIRSGKLKRSLKVADDCSSVTRLQTDKGTCSVMAVVTGDKTVELRDSHTGECWAVLCGHAEQVSDVAFLPDNKRLVTVGADGVILVWTLPTEVSHTLRSKSLKAKKSPISNKNEIASPSGRLMPNIDEVLASLSPKVILKPEDPSSAVLPSWAQRAVDNNATGTPRSKWKRNSEPIRPASAPIVVADSGSDDDSESESIDVPEMHSSESDDAVEVETVDDNEVVYLPQRSDSAKYDVHSNSPDAETFNSDDSAPSTPSSLLPPPREQQEDTPLDPSRLSISARVLLAASQANNAQQSPPSPTNKPTAARRRSVNNSKQSSYAAPTSASLQKSSRSGSTMSVNKTSTMTSRRRSRGTGDGSATVTAAKSTPNLFDAVEAEKDDKALSAQRYDSFVKKALATTRREVSIEETKEMLKKRSIQPARGPLAAARKPMSTGQADEPREGEPDDPAPIQLTPPSTSSTNSSTSPSPIKAPLSGDSSKTFRPLSIWASNSSPSNSDRNTPNGDSSPPKTYSAWRTRNKDESPTKHRVYSWKNSDDETNDSDSVKRIVTNSVVSNSPASVMVTKSETNETVDKSKFITFNRGSTGSASLSSPQKNLSNNVTKPDLPNTSFVSCRSSLSLEGEEAAAEGDNDDDDDDDGDVIIEKSPPLPSTPVPLRKITSESLKDAMNLIERAIDFCKDDKKEEVESRTRMKGVLKLISTKLYREGFCSDIQIVNDKLNAIELMCSDLKKELVLPND</sequence>
<keyword evidence="4" id="KW-1185">Reference proteome</keyword>
<feature type="compositionally biased region" description="Basic and acidic residues" evidence="2">
    <location>
        <begin position="985"/>
        <end position="999"/>
    </location>
</feature>
<reference evidence="3 4" key="1">
    <citation type="submission" date="2020-08" db="EMBL/GenBank/DDBJ databases">
        <authorList>
            <person name="Hejnol A."/>
        </authorList>
    </citation>
    <scope>NUCLEOTIDE SEQUENCE [LARGE SCALE GENOMIC DNA]</scope>
</reference>
<name>A0A7I8W044_9ANNE</name>
<evidence type="ECO:0000256" key="2">
    <source>
        <dbReference type="SAM" id="MobiDB-lite"/>
    </source>
</evidence>
<feature type="compositionally biased region" description="Polar residues" evidence="2">
    <location>
        <begin position="897"/>
        <end position="927"/>
    </location>
</feature>
<accession>A0A7I8W044</accession>
<feature type="compositionally biased region" description="Low complexity" evidence="2">
    <location>
        <begin position="1039"/>
        <end position="1054"/>
    </location>
</feature>
<feature type="region of interest" description="Disordered" evidence="2">
    <location>
        <begin position="734"/>
        <end position="957"/>
    </location>
</feature>
<feature type="compositionally biased region" description="Polar residues" evidence="2">
    <location>
        <begin position="945"/>
        <end position="955"/>
    </location>
</feature>
<feature type="repeat" description="WD" evidence="1">
    <location>
        <begin position="640"/>
        <end position="673"/>
    </location>
</feature>
<evidence type="ECO:0000256" key="1">
    <source>
        <dbReference type="PROSITE-ProRule" id="PRU00221"/>
    </source>
</evidence>
<dbReference type="PROSITE" id="PS50294">
    <property type="entry name" value="WD_REPEATS_REGION"/>
    <property type="match status" value="1"/>
</dbReference>
<dbReference type="OrthoDB" id="6154712at2759"/>
<gene>
    <name evidence="3" type="ORF">DGYR_LOCUS9369</name>
</gene>
<keyword evidence="1" id="KW-0853">WD repeat</keyword>
<dbReference type="SUPFAM" id="SSF50978">
    <property type="entry name" value="WD40 repeat-like"/>
    <property type="match status" value="1"/>
</dbReference>
<feature type="compositionally biased region" description="Low complexity" evidence="2">
    <location>
        <begin position="1069"/>
        <end position="1088"/>
    </location>
</feature>
<evidence type="ECO:0000313" key="4">
    <source>
        <dbReference type="Proteomes" id="UP000549394"/>
    </source>
</evidence>
<feature type="compositionally biased region" description="Acidic residues" evidence="2">
    <location>
        <begin position="773"/>
        <end position="784"/>
    </location>
</feature>
<feature type="compositionally biased region" description="Acidic residues" evidence="2">
    <location>
        <begin position="1206"/>
        <end position="1226"/>
    </location>
</feature>
<dbReference type="Proteomes" id="UP000549394">
    <property type="component" value="Unassembled WGS sequence"/>
</dbReference>
<dbReference type="Gene3D" id="2.130.10.10">
    <property type="entry name" value="YVTN repeat-like/Quinoprotein amine dehydrogenase"/>
    <property type="match status" value="3"/>
</dbReference>
<feature type="compositionally biased region" description="Low complexity" evidence="2">
    <location>
        <begin position="833"/>
        <end position="843"/>
    </location>
</feature>
<dbReference type="InterPro" id="IPR015943">
    <property type="entry name" value="WD40/YVTN_repeat-like_dom_sf"/>
</dbReference>
<dbReference type="InterPro" id="IPR011047">
    <property type="entry name" value="Quinoprotein_ADH-like_sf"/>
</dbReference>
<dbReference type="Pfam" id="PF00400">
    <property type="entry name" value="WD40"/>
    <property type="match status" value="3"/>
</dbReference>
<dbReference type="SMART" id="SM00320">
    <property type="entry name" value="WD40"/>
    <property type="match status" value="11"/>
</dbReference>
<dbReference type="InterPro" id="IPR052779">
    <property type="entry name" value="WDR62"/>
</dbReference>
<dbReference type="PANTHER" id="PTHR45589">
    <property type="entry name" value="WD REPEAT DOMAIN 62, ISOFORM G"/>
    <property type="match status" value="1"/>
</dbReference>
<feature type="compositionally biased region" description="Basic and acidic residues" evidence="2">
    <location>
        <begin position="1152"/>
        <end position="1161"/>
    </location>
</feature>
<evidence type="ECO:0000313" key="3">
    <source>
        <dbReference type="EMBL" id="CAD5121411.1"/>
    </source>
</evidence>
<protein>
    <submittedName>
        <fullName evidence="3">DgyrCDS9931</fullName>
    </submittedName>
</protein>
<dbReference type="EMBL" id="CAJFCJ010000014">
    <property type="protein sequence ID" value="CAD5121411.1"/>
    <property type="molecule type" value="Genomic_DNA"/>
</dbReference>
<dbReference type="InterPro" id="IPR001680">
    <property type="entry name" value="WD40_rpt"/>
</dbReference>
<feature type="compositionally biased region" description="Polar residues" evidence="2">
    <location>
        <begin position="1089"/>
        <end position="1101"/>
    </location>
</feature>